<dbReference type="Gene3D" id="1.10.3860.10">
    <property type="entry name" value="Sodium:dicarboxylate symporter"/>
    <property type="match status" value="1"/>
</dbReference>
<dbReference type="InterPro" id="IPR001991">
    <property type="entry name" value="Na-dicarboxylate_symporter"/>
</dbReference>
<dbReference type="PANTHER" id="PTHR42865">
    <property type="entry name" value="PROTON/GLUTAMATE-ASPARTATE SYMPORTER"/>
    <property type="match status" value="1"/>
</dbReference>
<dbReference type="KEGG" id="mff:MFFC18_04250"/>
<comment type="subcellular location">
    <subcellularLocation>
        <location evidence="1">Cell membrane</location>
        <topology evidence="1">Multi-pass membrane protein</topology>
    </subcellularLocation>
</comment>
<keyword evidence="2" id="KW-0813">Transport</keyword>
<evidence type="ECO:0000256" key="2">
    <source>
        <dbReference type="ARBA" id="ARBA00022448"/>
    </source>
</evidence>
<evidence type="ECO:0000256" key="5">
    <source>
        <dbReference type="ARBA" id="ARBA00022989"/>
    </source>
</evidence>
<proteinExistence type="predicted"/>
<keyword evidence="6 7" id="KW-0472">Membrane</keyword>
<feature type="transmembrane region" description="Helical" evidence="7">
    <location>
        <begin position="336"/>
        <end position="362"/>
    </location>
</feature>
<feature type="transmembrane region" description="Helical" evidence="7">
    <location>
        <begin position="246"/>
        <end position="270"/>
    </location>
</feature>
<keyword evidence="4 7" id="KW-0812">Transmembrane</keyword>
<keyword evidence="5 7" id="KW-1133">Transmembrane helix</keyword>
<dbReference type="InterPro" id="IPR036458">
    <property type="entry name" value="Na:dicarbo_symporter_sf"/>
</dbReference>
<evidence type="ECO:0000256" key="4">
    <source>
        <dbReference type="ARBA" id="ARBA00022692"/>
    </source>
</evidence>
<dbReference type="GO" id="GO:0005886">
    <property type="term" value="C:plasma membrane"/>
    <property type="evidence" value="ECO:0007669"/>
    <property type="project" value="UniProtKB-SubCell"/>
</dbReference>
<feature type="transmembrane region" description="Helical" evidence="7">
    <location>
        <begin position="103"/>
        <end position="124"/>
    </location>
</feature>
<evidence type="ECO:0000313" key="9">
    <source>
        <dbReference type="Proteomes" id="UP000322214"/>
    </source>
</evidence>
<name>A0A5B9P7J7_9BACT</name>
<evidence type="ECO:0000313" key="8">
    <source>
        <dbReference type="EMBL" id="QEG20576.1"/>
    </source>
</evidence>
<dbReference type="EMBL" id="CP042912">
    <property type="protein sequence ID" value="QEG20576.1"/>
    <property type="molecule type" value="Genomic_DNA"/>
</dbReference>
<dbReference type="PANTHER" id="PTHR42865:SF7">
    <property type="entry name" value="PROTON_GLUTAMATE-ASPARTATE SYMPORTER"/>
    <property type="match status" value="1"/>
</dbReference>
<dbReference type="Pfam" id="PF00375">
    <property type="entry name" value="SDF"/>
    <property type="match status" value="1"/>
</dbReference>
<dbReference type="AlphaFoldDB" id="A0A5B9P7J7"/>
<dbReference type="SUPFAM" id="SSF118215">
    <property type="entry name" value="Proton glutamate symport protein"/>
    <property type="match status" value="1"/>
</dbReference>
<keyword evidence="9" id="KW-1185">Reference proteome</keyword>
<feature type="transmembrane region" description="Helical" evidence="7">
    <location>
        <begin position="215"/>
        <end position="234"/>
    </location>
</feature>
<dbReference type="Proteomes" id="UP000322214">
    <property type="component" value="Chromosome"/>
</dbReference>
<keyword evidence="3" id="KW-1003">Cell membrane</keyword>
<reference evidence="8 9" key="1">
    <citation type="submission" date="2019-08" db="EMBL/GenBank/DDBJ databases">
        <title>Deep-cultivation of Planctomycetes and their phenomic and genomic characterization uncovers novel biology.</title>
        <authorList>
            <person name="Wiegand S."/>
            <person name="Jogler M."/>
            <person name="Boedeker C."/>
            <person name="Pinto D."/>
            <person name="Vollmers J."/>
            <person name="Rivas-Marin E."/>
            <person name="Kohn T."/>
            <person name="Peeters S.H."/>
            <person name="Heuer A."/>
            <person name="Rast P."/>
            <person name="Oberbeckmann S."/>
            <person name="Bunk B."/>
            <person name="Jeske O."/>
            <person name="Meyerdierks A."/>
            <person name="Storesund J.E."/>
            <person name="Kallscheuer N."/>
            <person name="Luecker S."/>
            <person name="Lage O.M."/>
            <person name="Pohl T."/>
            <person name="Merkel B.J."/>
            <person name="Hornburger P."/>
            <person name="Mueller R.-W."/>
            <person name="Bruemmer F."/>
            <person name="Labrenz M."/>
            <person name="Spormann A.M."/>
            <person name="Op den Camp H."/>
            <person name="Overmann J."/>
            <person name="Amann R."/>
            <person name="Jetten M.S.M."/>
            <person name="Mascher T."/>
            <person name="Medema M.H."/>
            <person name="Devos D.P."/>
            <person name="Kaster A.-K."/>
            <person name="Ovreas L."/>
            <person name="Rohde M."/>
            <person name="Galperin M.Y."/>
            <person name="Jogler C."/>
        </authorList>
    </citation>
    <scope>NUCLEOTIDE SEQUENCE [LARGE SCALE GENOMIC DNA]</scope>
    <source>
        <strain evidence="8 9">FC18</strain>
    </source>
</reference>
<sequence>MFKAWQSITLWKRVLIGLVFGLGVGLLLRYAIPIPEFTTTVKGEEVKVPGAEYIGEHIIYPFGKAFVRLIKMLIIPLIATTLVSGVTAMGDPKKLGSLGLRTMALYLATTFFAVTLGLAMGTLLRPGVGVDYASATADDAAAVQGKLKAAEDSGSIVDRLLEIIPENPVAALAAGEVLPTIFFSILVGIGILLVGPAADPVRKFFDAAAEVVMKVTMLVMELAPYGVAALMAWVMCTKGVGILSNLLWLAIALYASCLLQIIFVYGLLIVKGILRLPLKQFFRGVADAQGIAYSTASSSATLPVSISCAETNLGVDKSVAGSVLPLGATINMDGTAIYLGLIALFAAQALGIPMTATGYVMVALTATLISIGAAGIPSAGLLLATAVLAVIDVPPEQAIAIIAFIFPFDRILDMMRTLTNVTGDIAVACTVAKWEGELDEDVFRSEAEL</sequence>
<feature type="transmembrane region" description="Helical" evidence="7">
    <location>
        <begin position="12"/>
        <end position="32"/>
    </location>
</feature>
<dbReference type="OrthoDB" id="9768885at2"/>
<feature type="transmembrane region" description="Helical" evidence="7">
    <location>
        <begin position="69"/>
        <end position="91"/>
    </location>
</feature>
<feature type="transmembrane region" description="Helical" evidence="7">
    <location>
        <begin position="169"/>
        <end position="194"/>
    </location>
</feature>
<evidence type="ECO:0000256" key="1">
    <source>
        <dbReference type="ARBA" id="ARBA00004651"/>
    </source>
</evidence>
<dbReference type="RefSeq" id="WP_075084813.1">
    <property type="nucleotide sequence ID" value="NZ_CP042912.1"/>
</dbReference>
<gene>
    <name evidence="8" type="primary">gltT</name>
    <name evidence="8" type="ORF">MFFC18_04250</name>
</gene>
<evidence type="ECO:0000256" key="3">
    <source>
        <dbReference type="ARBA" id="ARBA00022475"/>
    </source>
</evidence>
<feature type="transmembrane region" description="Helical" evidence="7">
    <location>
        <begin position="368"/>
        <end position="391"/>
    </location>
</feature>
<organism evidence="8 9">
    <name type="scientific">Mariniblastus fucicola</name>
    <dbReference type="NCBI Taxonomy" id="980251"/>
    <lineage>
        <taxon>Bacteria</taxon>
        <taxon>Pseudomonadati</taxon>
        <taxon>Planctomycetota</taxon>
        <taxon>Planctomycetia</taxon>
        <taxon>Pirellulales</taxon>
        <taxon>Pirellulaceae</taxon>
        <taxon>Mariniblastus</taxon>
    </lineage>
</organism>
<dbReference type="PRINTS" id="PR00173">
    <property type="entry name" value="EDTRNSPORT"/>
</dbReference>
<protein>
    <submittedName>
        <fullName evidence="8">Proton/sodium-glutamate symport protein</fullName>
    </submittedName>
</protein>
<dbReference type="STRING" id="980251.GCA_001642875_02391"/>
<accession>A0A5B9P7J7</accession>
<evidence type="ECO:0000256" key="7">
    <source>
        <dbReference type="SAM" id="Phobius"/>
    </source>
</evidence>
<evidence type="ECO:0000256" key="6">
    <source>
        <dbReference type="ARBA" id="ARBA00023136"/>
    </source>
</evidence>
<dbReference type="GO" id="GO:0015293">
    <property type="term" value="F:symporter activity"/>
    <property type="evidence" value="ECO:0007669"/>
    <property type="project" value="UniProtKB-KW"/>
</dbReference>